<dbReference type="eggNOG" id="COG2148">
    <property type="taxonomic scope" value="Bacteria"/>
</dbReference>
<evidence type="ECO:0000259" key="3">
    <source>
        <dbReference type="Pfam" id="PF02397"/>
    </source>
</evidence>
<reference evidence="4 5" key="1">
    <citation type="submission" date="2012-06" db="EMBL/GenBank/DDBJ databases">
        <title>Complete genome of Terriglobus roseus DSM 18391.</title>
        <authorList>
            <consortium name="US DOE Joint Genome Institute (JGI-PGF)"/>
            <person name="Lucas S."/>
            <person name="Copeland A."/>
            <person name="Lapidus A."/>
            <person name="Glavina del Rio T."/>
            <person name="Dalin E."/>
            <person name="Tice H."/>
            <person name="Bruce D."/>
            <person name="Goodwin L."/>
            <person name="Pitluck S."/>
            <person name="Peters L."/>
            <person name="Mikhailova N."/>
            <person name="Munk A.C.C."/>
            <person name="Kyrpides N."/>
            <person name="Mavromatis K."/>
            <person name="Ivanova N."/>
            <person name="Brettin T."/>
            <person name="Detter J.C."/>
            <person name="Han C."/>
            <person name="Larimer F."/>
            <person name="Land M."/>
            <person name="Hauser L."/>
            <person name="Markowitz V."/>
            <person name="Cheng J.-F."/>
            <person name="Hugenholtz P."/>
            <person name="Woyke T."/>
            <person name="Wu D."/>
            <person name="Brambilla E."/>
            <person name="Klenk H.-P."/>
            <person name="Eisen J.A."/>
        </authorList>
    </citation>
    <scope>NUCLEOTIDE SEQUENCE [LARGE SCALE GENOMIC DNA]</scope>
    <source>
        <strain evidence="5">DSM 18391 / NRRL B-41598 / KBS 63</strain>
    </source>
</reference>
<keyword evidence="4" id="KW-0808">Transferase</keyword>
<dbReference type="STRING" id="926566.Terro_0122"/>
<feature type="transmembrane region" description="Helical" evidence="2">
    <location>
        <begin position="96"/>
        <end position="118"/>
    </location>
</feature>
<dbReference type="PANTHER" id="PTHR30576:SF20">
    <property type="entry name" value="QUINOVOSAMINEPHOSPHOTRANSFERAE-RELATED"/>
    <property type="match status" value="1"/>
</dbReference>
<dbReference type="HOGENOM" id="CLU_857735_0_0_0"/>
<name>I3ZB55_TERRK</name>
<keyword evidence="5" id="KW-1185">Reference proteome</keyword>
<dbReference type="InterPro" id="IPR003362">
    <property type="entry name" value="Bact_transf"/>
</dbReference>
<dbReference type="GO" id="GO:0016780">
    <property type="term" value="F:phosphotransferase activity, for other substituted phosphate groups"/>
    <property type="evidence" value="ECO:0007669"/>
    <property type="project" value="TreeGrafter"/>
</dbReference>
<evidence type="ECO:0000256" key="1">
    <source>
        <dbReference type="ARBA" id="ARBA00006464"/>
    </source>
</evidence>
<evidence type="ECO:0000313" key="5">
    <source>
        <dbReference type="Proteomes" id="UP000006056"/>
    </source>
</evidence>
<comment type="similarity">
    <text evidence="1">Belongs to the bacterial sugar transferase family.</text>
</comment>
<dbReference type="EMBL" id="CP003379">
    <property type="protein sequence ID" value="AFL86473.1"/>
    <property type="molecule type" value="Genomic_DNA"/>
</dbReference>
<dbReference type="PANTHER" id="PTHR30576">
    <property type="entry name" value="COLANIC BIOSYNTHESIS UDP-GLUCOSE LIPID CARRIER TRANSFERASE"/>
    <property type="match status" value="1"/>
</dbReference>
<proteinExistence type="inferred from homology"/>
<dbReference type="AlphaFoldDB" id="I3ZB55"/>
<sequence length="324" mass="35544">MLCGFRDTCLYHRSNHPREEKLPGRADENIQLAATGVAAYARLATNTETVSGMEALQHAATKKGPERRSTFPAYCGEERRTVSSWTNGTAKRCFDFVAASLGLILLSPLLLVAAVAIVCTSEGEALFTQERVGRGEQTFTIYKFRTMCDGAEFCGPSVTCEGDPRVTTVGRWLRSIKLDELPQLYNVVRGDMSLVGPRPKLVSHECGPLPCRPGITGAATLLFTREEELLAKVPADLVERFTVQVLNPVKAKLDARYAEHATFGTDFGLIAATVFRLQWDKRMADLSDLVEAHPEELLKRAVATPIAKPDAFPHKDPIAVNQVA</sequence>
<evidence type="ECO:0000256" key="2">
    <source>
        <dbReference type="SAM" id="Phobius"/>
    </source>
</evidence>
<accession>I3ZB55</accession>
<protein>
    <submittedName>
        <fullName evidence="4">Glycosyl transferase possibly involved in lipopolysaccharide synthesis</fullName>
    </submittedName>
</protein>
<organism evidence="4 5">
    <name type="scientific">Terriglobus roseus (strain DSM 18391 / NRRL B-41598 / KBS 63)</name>
    <dbReference type="NCBI Taxonomy" id="926566"/>
    <lineage>
        <taxon>Bacteria</taxon>
        <taxon>Pseudomonadati</taxon>
        <taxon>Acidobacteriota</taxon>
        <taxon>Terriglobia</taxon>
        <taxon>Terriglobales</taxon>
        <taxon>Acidobacteriaceae</taxon>
        <taxon>Terriglobus</taxon>
    </lineage>
</organism>
<gene>
    <name evidence="4" type="ordered locus">Terro_0122</name>
</gene>
<keyword evidence="2" id="KW-1133">Transmembrane helix</keyword>
<dbReference type="Pfam" id="PF02397">
    <property type="entry name" value="Bac_transf"/>
    <property type="match status" value="1"/>
</dbReference>
<feature type="domain" description="Bacterial sugar transferase" evidence="3">
    <location>
        <begin position="91"/>
        <end position="276"/>
    </location>
</feature>
<dbReference type="Proteomes" id="UP000006056">
    <property type="component" value="Chromosome"/>
</dbReference>
<keyword evidence="2" id="KW-0812">Transmembrane</keyword>
<keyword evidence="2" id="KW-0472">Membrane</keyword>
<dbReference type="KEGG" id="trs:Terro_0122"/>
<evidence type="ECO:0000313" key="4">
    <source>
        <dbReference type="EMBL" id="AFL86473.1"/>
    </source>
</evidence>